<dbReference type="NCBIfam" id="TIGR00447">
    <property type="entry name" value="pth"/>
    <property type="match status" value="1"/>
</dbReference>
<dbReference type="Proteomes" id="UP000515121">
    <property type="component" value="Unplaced"/>
</dbReference>
<dbReference type="Gene3D" id="3.40.50.1470">
    <property type="entry name" value="Peptidyl-tRNA hydrolase"/>
    <property type="match status" value="1"/>
</dbReference>
<dbReference type="PANTHER" id="PTHR17224:SF1">
    <property type="entry name" value="PEPTIDYL-TRNA HYDROLASE"/>
    <property type="match status" value="1"/>
</dbReference>
<dbReference type="PANTHER" id="PTHR17224">
    <property type="entry name" value="PEPTIDYL-TRNA HYDROLASE"/>
    <property type="match status" value="1"/>
</dbReference>
<sequence>MLTQKIMKLSSSISSIRSLNFNSAFVISYTSFKFSTTPKRTMTQFPNFSIKNTNSSRANTAEDSLVAPPKPKPQPPPQKPWLIVGLGNPGKKYDSTRHNVGFMMVDAIAEAERISINTVNFKALLGKGFIGSVPVMLAKPQTFMNSSGESVGAIVSYYKIPLKQVLVVFDDLDLPFAKLRLLPKGGHGGHNGMRSIIDRLKGSHDFPRLRIGIGRPPGRMDAVNFVLRPFNKQEREGLEFTFEHGIEAVRILLLEGFDKSATYVNSTKAIEQLG</sequence>
<dbReference type="PROSITE" id="PS01196">
    <property type="entry name" value="PEPT_TRNA_HYDROL_2"/>
    <property type="match status" value="1"/>
</dbReference>
<evidence type="ECO:0000313" key="8">
    <source>
        <dbReference type="Proteomes" id="UP000515121"/>
    </source>
</evidence>
<dbReference type="InterPro" id="IPR036416">
    <property type="entry name" value="Pept_tRNA_hydro_sf"/>
</dbReference>
<keyword evidence="4" id="KW-0694">RNA-binding</keyword>
<dbReference type="Pfam" id="PF01195">
    <property type="entry name" value="Pept_tRNA_hydro"/>
    <property type="match status" value="1"/>
</dbReference>
<evidence type="ECO:0000313" key="9">
    <source>
        <dbReference type="RefSeq" id="XP_022738166.1"/>
    </source>
</evidence>
<dbReference type="HAMAP" id="MF_00083">
    <property type="entry name" value="Pept_tRNA_hydro_bact"/>
    <property type="match status" value="1"/>
</dbReference>
<gene>
    <name evidence="9" type="primary">LOC111290915</name>
</gene>
<organism evidence="8 9">
    <name type="scientific">Durio zibethinus</name>
    <name type="common">Durian</name>
    <dbReference type="NCBI Taxonomy" id="66656"/>
    <lineage>
        <taxon>Eukaryota</taxon>
        <taxon>Viridiplantae</taxon>
        <taxon>Streptophyta</taxon>
        <taxon>Embryophyta</taxon>
        <taxon>Tracheophyta</taxon>
        <taxon>Spermatophyta</taxon>
        <taxon>Magnoliopsida</taxon>
        <taxon>eudicotyledons</taxon>
        <taxon>Gunneridae</taxon>
        <taxon>Pentapetalae</taxon>
        <taxon>rosids</taxon>
        <taxon>malvids</taxon>
        <taxon>Malvales</taxon>
        <taxon>Malvaceae</taxon>
        <taxon>Helicteroideae</taxon>
        <taxon>Durio</taxon>
    </lineage>
</organism>
<accession>A0A6P5YDQ6</accession>
<feature type="compositionally biased region" description="Pro residues" evidence="7">
    <location>
        <begin position="68"/>
        <end position="79"/>
    </location>
</feature>
<name>A0A6P5YDQ6_DURZI</name>
<dbReference type="InterPro" id="IPR018171">
    <property type="entry name" value="Pept_tRNA_hydro_CS"/>
</dbReference>
<dbReference type="SUPFAM" id="SSF53178">
    <property type="entry name" value="Peptidyl-tRNA hydrolase-like"/>
    <property type="match status" value="1"/>
</dbReference>
<dbReference type="GO" id="GO:0000049">
    <property type="term" value="F:tRNA binding"/>
    <property type="evidence" value="ECO:0007669"/>
    <property type="project" value="UniProtKB-KW"/>
</dbReference>
<dbReference type="InterPro" id="IPR001328">
    <property type="entry name" value="Pept_tRNA_hydro"/>
</dbReference>
<dbReference type="GO" id="GO:0004045">
    <property type="term" value="F:peptidyl-tRNA hydrolase activity"/>
    <property type="evidence" value="ECO:0007669"/>
    <property type="project" value="UniProtKB-EC"/>
</dbReference>
<evidence type="ECO:0000256" key="2">
    <source>
        <dbReference type="ARBA" id="ARBA00022555"/>
    </source>
</evidence>
<dbReference type="RefSeq" id="XP_022738166.1">
    <property type="nucleotide sequence ID" value="XM_022882431.1"/>
</dbReference>
<dbReference type="OrthoDB" id="1711136at2759"/>
<dbReference type="FunFam" id="3.40.50.1470:FF:000001">
    <property type="entry name" value="Peptidyl-tRNA hydrolase"/>
    <property type="match status" value="1"/>
</dbReference>
<feature type="compositionally biased region" description="Polar residues" evidence="7">
    <location>
        <begin position="45"/>
        <end position="62"/>
    </location>
</feature>
<dbReference type="GeneID" id="111290915"/>
<keyword evidence="8" id="KW-1185">Reference proteome</keyword>
<dbReference type="PROSITE" id="PS01195">
    <property type="entry name" value="PEPT_TRNA_HYDROL_1"/>
    <property type="match status" value="1"/>
</dbReference>
<keyword evidence="3" id="KW-0378">Hydrolase</keyword>
<keyword evidence="2" id="KW-0820">tRNA-binding</keyword>
<evidence type="ECO:0000256" key="7">
    <source>
        <dbReference type="SAM" id="MobiDB-lite"/>
    </source>
</evidence>
<evidence type="ECO:0000256" key="5">
    <source>
        <dbReference type="ARBA" id="ARBA00038063"/>
    </source>
</evidence>
<dbReference type="AlphaFoldDB" id="A0A6P5YDQ6"/>
<protein>
    <recommendedName>
        <fullName evidence="1">peptidyl-tRNA hydrolase</fullName>
        <ecNumber evidence="1">3.1.1.29</ecNumber>
    </recommendedName>
</protein>
<dbReference type="KEGG" id="dzi:111290915"/>
<evidence type="ECO:0000256" key="6">
    <source>
        <dbReference type="RuleBase" id="RU004320"/>
    </source>
</evidence>
<evidence type="ECO:0000256" key="4">
    <source>
        <dbReference type="ARBA" id="ARBA00022884"/>
    </source>
</evidence>
<feature type="region of interest" description="Disordered" evidence="7">
    <location>
        <begin position="45"/>
        <end position="80"/>
    </location>
</feature>
<dbReference type="EC" id="3.1.1.29" evidence="1"/>
<reference evidence="9" key="1">
    <citation type="submission" date="2025-08" db="UniProtKB">
        <authorList>
            <consortium name="RefSeq"/>
        </authorList>
    </citation>
    <scope>IDENTIFICATION</scope>
    <source>
        <tissue evidence="9">Fruit stalk</tissue>
    </source>
</reference>
<evidence type="ECO:0000256" key="3">
    <source>
        <dbReference type="ARBA" id="ARBA00022801"/>
    </source>
</evidence>
<proteinExistence type="inferred from homology"/>
<comment type="similarity">
    <text evidence="5 6">Belongs to the PTH family.</text>
</comment>
<evidence type="ECO:0000256" key="1">
    <source>
        <dbReference type="ARBA" id="ARBA00013260"/>
    </source>
</evidence>